<dbReference type="PANTHER" id="PTHR33352:SF3">
    <property type="entry name" value="SLR1612 PROTEIN"/>
    <property type="match status" value="1"/>
</dbReference>
<sequence>MSESTLLNLDQSTPDSTPDFVNPPTQDELLYDDGIPMETYRHKLQMDLLVDPLAAWLGDQDAFVGGNMFVYFSPHQLKNHDFRGPDMFAVLDVPKGERKCWVTWEEGKGPDVVVELLSSSTAFRDKTDKKEIYQNRLRVPEYFWYDPFNPNEFAGFIIRDYGYEPIIPDEQNRLISQKLGLALVRWAGEFGGANAVWVRWATLEGVLLPTARELAQQAQQEAQQAQQEAQQAQQEAQQAQQEAQQAQQEAQQAQQEAQQAQQEAQQAQQEAQQAQQRAEAAELLLAQERQQREELLAKLQTMGINPDQL</sequence>
<dbReference type="SUPFAM" id="SSF52980">
    <property type="entry name" value="Restriction endonuclease-like"/>
    <property type="match status" value="1"/>
</dbReference>
<feature type="region of interest" description="Disordered" evidence="1">
    <location>
        <begin position="1"/>
        <end position="22"/>
    </location>
</feature>
<feature type="compositionally biased region" description="Polar residues" evidence="1">
    <location>
        <begin position="1"/>
        <end position="16"/>
    </location>
</feature>
<dbReference type="InterPro" id="IPR011335">
    <property type="entry name" value="Restrct_endonuc-II-like"/>
</dbReference>
<reference evidence="2 3" key="1">
    <citation type="submission" date="2023-01" db="EMBL/GenBank/DDBJ databases">
        <title>Genomes from the Australian National Cyanobacteria Reference Collection.</title>
        <authorList>
            <person name="Willis A."/>
            <person name="Lee E.M.F."/>
        </authorList>
    </citation>
    <scope>NUCLEOTIDE SEQUENCE [LARGE SCALE GENOMIC DNA]</scope>
    <source>
        <strain evidence="2 3">CS-549</strain>
    </source>
</reference>
<protein>
    <submittedName>
        <fullName evidence="2">Uma2 family endonuclease</fullName>
    </submittedName>
</protein>
<keyword evidence="2" id="KW-0255">Endonuclease</keyword>
<name>A0ABT4ZU22_9CYAN</name>
<evidence type="ECO:0000256" key="1">
    <source>
        <dbReference type="SAM" id="MobiDB-lite"/>
    </source>
</evidence>
<dbReference type="Gene3D" id="3.90.1570.10">
    <property type="entry name" value="tt1808, chain A"/>
    <property type="match status" value="1"/>
</dbReference>
<dbReference type="RefSeq" id="WP_096571443.1">
    <property type="nucleotide sequence ID" value="NZ_JAQMTI010000201.1"/>
</dbReference>
<evidence type="ECO:0000313" key="2">
    <source>
        <dbReference type="EMBL" id="MDB9442917.1"/>
    </source>
</evidence>
<evidence type="ECO:0000313" key="3">
    <source>
        <dbReference type="Proteomes" id="UP001211711"/>
    </source>
</evidence>
<feature type="region of interest" description="Disordered" evidence="1">
    <location>
        <begin position="242"/>
        <end position="279"/>
    </location>
</feature>
<dbReference type="Proteomes" id="UP001211711">
    <property type="component" value="Unassembled WGS sequence"/>
</dbReference>
<dbReference type="InterPro" id="IPR008538">
    <property type="entry name" value="Uma2"/>
</dbReference>
<dbReference type="CDD" id="cd06260">
    <property type="entry name" value="DUF820-like"/>
    <property type="match status" value="1"/>
</dbReference>
<dbReference type="InterPro" id="IPR012296">
    <property type="entry name" value="Nuclease_put_TT1808"/>
</dbReference>
<dbReference type="EMBL" id="JAQMTI010000201">
    <property type="protein sequence ID" value="MDB9442917.1"/>
    <property type="molecule type" value="Genomic_DNA"/>
</dbReference>
<gene>
    <name evidence="2" type="ORF">PN497_16335</name>
</gene>
<comment type="caution">
    <text evidence="2">The sequence shown here is derived from an EMBL/GenBank/DDBJ whole genome shotgun (WGS) entry which is preliminary data.</text>
</comment>
<keyword evidence="2" id="KW-0540">Nuclease</keyword>
<proteinExistence type="predicted"/>
<dbReference type="PANTHER" id="PTHR33352">
    <property type="entry name" value="SLR1095 PROTEIN"/>
    <property type="match status" value="1"/>
</dbReference>
<accession>A0ABT4ZU22</accession>
<organism evidence="2 3">
    <name type="scientific">Sphaerospermopsis kisseleviana CS-549</name>
    <dbReference type="NCBI Taxonomy" id="3021783"/>
    <lineage>
        <taxon>Bacteria</taxon>
        <taxon>Bacillati</taxon>
        <taxon>Cyanobacteriota</taxon>
        <taxon>Cyanophyceae</taxon>
        <taxon>Nostocales</taxon>
        <taxon>Aphanizomenonaceae</taxon>
        <taxon>Sphaerospermopsis</taxon>
        <taxon>Sphaerospermopsis kisseleviana</taxon>
    </lineage>
</organism>
<dbReference type="GO" id="GO:0004519">
    <property type="term" value="F:endonuclease activity"/>
    <property type="evidence" value="ECO:0007669"/>
    <property type="project" value="UniProtKB-KW"/>
</dbReference>
<keyword evidence="3" id="KW-1185">Reference proteome</keyword>
<keyword evidence="2" id="KW-0378">Hydrolase</keyword>